<dbReference type="GO" id="GO:0032472">
    <property type="term" value="P:Golgi calcium ion transport"/>
    <property type="evidence" value="ECO:0007669"/>
    <property type="project" value="TreeGrafter"/>
</dbReference>
<dbReference type="GO" id="GO:0015085">
    <property type="term" value="F:calcium ion transmembrane transporter activity"/>
    <property type="evidence" value="ECO:0007669"/>
    <property type="project" value="TreeGrafter"/>
</dbReference>
<feature type="transmembrane region" description="Helical" evidence="6">
    <location>
        <begin position="176"/>
        <end position="195"/>
    </location>
</feature>
<gene>
    <name evidence="8" type="ORF">FBUS_06862</name>
</gene>
<feature type="region of interest" description="Disordered" evidence="7">
    <location>
        <begin position="75"/>
        <end position="94"/>
    </location>
</feature>
<comment type="similarity">
    <text evidence="2 6">Belongs to the GDT1 family.</text>
</comment>
<dbReference type="InterPro" id="IPR001727">
    <property type="entry name" value="GDT1-like"/>
</dbReference>
<name>A0A8E0S2G9_9TREM</name>
<feature type="transmembrane region" description="Helical" evidence="6">
    <location>
        <begin position="39"/>
        <end position="57"/>
    </location>
</feature>
<dbReference type="EMBL" id="LUCM01003952">
    <property type="protein sequence ID" value="KAA0195069.1"/>
    <property type="molecule type" value="Genomic_DNA"/>
</dbReference>
<feature type="transmembrane region" description="Helical" evidence="6">
    <location>
        <begin position="146"/>
        <end position="169"/>
    </location>
</feature>
<organism evidence="8 9">
    <name type="scientific">Fasciolopsis buskii</name>
    <dbReference type="NCBI Taxonomy" id="27845"/>
    <lineage>
        <taxon>Eukaryota</taxon>
        <taxon>Metazoa</taxon>
        <taxon>Spiralia</taxon>
        <taxon>Lophotrochozoa</taxon>
        <taxon>Platyhelminthes</taxon>
        <taxon>Trematoda</taxon>
        <taxon>Digenea</taxon>
        <taxon>Plagiorchiida</taxon>
        <taxon>Echinostomata</taxon>
        <taxon>Echinostomatoidea</taxon>
        <taxon>Fasciolidae</taxon>
        <taxon>Fasciolopsis</taxon>
    </lineage>
</organism>
<protein>
    <recommendedName>
        <fullName evidence="6">GDT1 family protein</fullName>
    </recommendedName>
</protein>
<evidence type="ECO:0000256" key="4">
    <source>
        <dbReference type="ARBA" id="ARBA00022989"/>
    </source>
</evidence>
<dbReference type="GO" id="GO:0016020">
    <property type="term" value="C:membrane"/>
    <property type="evidence" value="ECO:0007669"/>
    <property type="project" value="UniProtKB-SubCell"/>
</dbReference>
<reference evidence="8" key="1">
    <citation type="submission" date="2019-05" db="EMBL/GenBank/DDBJ databases">
        <title>Annotation for the trematode Fasciolopsis buski.</title>
        <authorList>
            <person name="Choi Y.-J."/>
        </authorList>
    </citation>
    <scope>NUCLEOTIDE SEQUENCE</scope>
    <source>
        <strain evidence="8">HT</strain>
        <tissue evidence="8">Whole worm</tissue>
    </source>
</reference>
<dbReference type="Proteomes" id="UP000728185">
    <property type="component" value="Unassembled WGS sequence"/>
</dbReference>
<accession>A0A8E0S2G9</accession>
<evidence type="ECO:0000256" key="7">
    <source>
        <dbReference type="SAM" id="MobiDB-lite"/>
    </source>
</evidence>
<evidence type="ECO:0000313" key="8">
    <source>
        <dbReference type="EMBL" id="KAA0195069.1"/>
    </source>
</evidence>
<evidence type="ECO:0000256" key="6">
    <source>
        <dbReference type="RuleBase" id="RU365102"/>
    </source>
</evidence>
<feature type="transmembrane region" description="Helical" evidence="6">
    <location>
        <begin position="9"/>
        <end position="33"/>
    </location>
</feature>
<sequence>MSMQHSRCLVYSGAMGALATMTVLSAMLGYATTVIPRKLTYYTSGILFLLFGLKMLYDAYKMSPSNAQEEYEEVKQQLSSAPDPEAGRIDSSAQDSSFRTPLRVTLRRMFSPVLAEAFILTFLAEWGDRSQITTIVMAATKSASGVIVGGILGHMACTGLAVLMGRFVAQRIPVKWLTYVGGITFLLFGLFTFITDPTENV</sequence>
<dbReference type="OrthoDB" id="442680at2759"/>
<dbReference type="GO" id="GO:0005384">
    <property type="term" value="F:manganese ion transmembrane transporter activity"/>
    <property type="evidence" value="ECO:0007669"/>
    <property type="project" value="TreeGrafter"/>
</dbReference>
<evidence type="ECO:0000313" key="9">
    <source>
        <dbReference type="Proteomes" id="UP000728185"/>
    </source>
</evidence>
<keyword evidence="9" id="KW-1185">Reference proteome</keyword>
<comment type="subcellular location">
    <subcellularLocation>
        <location evidence="1 6">Membrane</location>
        <topology evidence="1 6">Multi-pass membrane protein</topology>
    </subcellularLocation>
</comment>
<evidence type="ECO:0000256" key="2">
    <source>
        <dbReference type="ARBA" id="ARBA00009190"/>
    </source>
</evidence>
<keyword evidence="3 6" id="KW-0812">Transmembrane</keyword>
<feature type="transmembrane region" description="Helical" evidence="6">
    <location>
        <begin position="109"/>
        <end position="126"/>
    </location>
</feature>
<evidence type="ECO:0000256" key="1">
    <source>
        <dbReference type="ARBA" id="ARBA00004141"/>
    </source>
</evidence>
<evidence type="ECO:0000256" key="5">
    <source>
        <dbReference type="ARBA" id="ARBA00023136"/>
    </source>
</evidence>
<keyword evidence="5 6" id="KW-0472">Membrane</keyword>
<dbReference type="GO" id="GO:0032468">
    <property type="term" value="P:Golgi calcium ion homeostasis"/>
    <property type="evidence" value="ECO:0007669"/>
    <property type="project" value="TreeGrafter"/>
</dbReference>
<evidence type="ECO:0000256" key="3">
    <source>
        <dbReference type="ARBA" id="ARBA00022692"/>
    </source>
</evidence>
<dbReference type="GO" id="GO:0005794">
    <property type="term" value="C:Golgi apparatus"/>
    <property type="evidence" value="ECO:0007669"/>
    <property type="project" value="TreeGrafter"/>
</dbReference>
<dbReference type="AlphaFoldDB" id="A0A8E0S2G9"/>
<proteinExistence type="inferred from homology"/>
<dbReference type="Pfam" id="PF01169">
    <property type="entry name" value="GDT1"/>
    <property type="match status" value="2"/>
</dbReference>
<dbReference type="PANTHER" id="PTHR12608:SF1">
    <property type="entry name" value="TRANSMEMBRANE PROTEIN 165"/>
    <property type="match status" value="1"/>
</dbReference>
<dbReference type="PANTHER" id="PTHR12608">
    <property type="entry name" value="TRANSMEMBRANE PROTEIN HTP-1 RELATED"/>
    <property type="match status" value="1"/>
</dbReference>
<comment type="caution">
    <text evidence="8">The sequence shown here is derived from an EMBL/GenBank/DDBJ whole genome shotgun (WGS) entry which is preliminary data.</text>
</comment>
<keyword evidence="4 6" id="KW-1133">Transmembrane helix</keyword>